<keyword evidence="8" id="KW-0808">Transferase</keyword>
<dbReference type="InterPro" id="IPR006132">
    <property type="entry name" value="Asp/Orn_carbamoyltranf_P-bd"/>
</dbReference>
<evidence type="ECO:0000256" key="4">
    <source>
        <dbReference type="ARBA" id="ARBA00022528"/>
    </source>
</evidence>
<evidence type="ECO:0000256" key="5">
    <source>
        <dbReference type="ARBA" id="ARBA00022571"/>
    </source>
</evidence>
<dbReference type="InterPro" id="IPR006131">
    <property type="entry name" value="Asp_carbamoyltransf_Asp/Orn-bd"/>
</dbReference>
<dbReference type="GO" id="GO:0009507">
    <property type="term" value="C:chloroplast"/>
    <property type="evidence" value="ECO:0007669"/>
    <property type="project" value="UniProtKB-SubCell"/>
</dbReference>
<dbReference type="Proteomes" id="UP000595140">
    <property type="component" value="Unassembled WGS sequence"/>
</dbReference>
<dbReference type="InterPro" id="IPR005162">
    <property type="entry name" value="Retrotrans_gag_dom"/>
</dbReference>
<evidence type="ECO:0000259" key="12">
    <source>
        <dbReference type="Pfam" id="PF00185"/>
    </source>
</evidence>
<dbReference type="Pfam" id="PF03732">
    <property type="entry name" value="Retrotrans_gag"/>
    <property type="match status" value="1"/>
</dbReference>
<dbReference type="FunFam" id="3.40.50.1370:FF:000015">
    <property type="entry name" value="ornithine carbamoyltransferase, chloroplastic"/>
    <property type="match status" value="1"/>
</dbReference>
<dbReference type="InterPro" id="IPR036901">
    <property type="entry name" value="Asp/Orn_carbamoylTrfase_sf"/>
</dbReference>
<evidence type="ECO:0000313" key="16">
    <source>
        <dbReference type="Proteomes" id="UP000595140"/>
    </source>
</evidence>
<evidence type="ECO:0000256" key="8">
    <source>
        <dbReference type="ARBA" id="ARBA00022679"/>
    </source>
</evidence>
<dbReference type="Gene3D" id="3.40.50.1370">
    <property type="entry name" value="Aspartate/ornithine carbamoyltransferase"/>
    <property type="match status" value="2"/>
</dbReference>
<dbReference type="CDD" id="cd00303">
    <property type="entry name" value="retropepsin_like"/>
    <property type="match status" value="1"/>
</dbReference>
<dbReference type="InterPro" id="IPR006130">
    <property type="entry name" value="Asp/Orn_carbamoylTrfase"/>
</dbReference>
<dbReference type="PRINTS" id="PR00100">
    <property type="entry name" value="AOTCASE"/>
</dbReference>
<keyword evidence="5" id="KW-0055">Arginine biosynthesis</keyword>
<comment type="catalytic activity">
    <reaction evidence="10">
        <text>carbamoyl phosphate + L-ornithine = L-citrulline + phosphate + H(+)</text>
        <dbReference type="Rhea" id="RHEA:19513"/>
        <dbReference type="ChEBI" id="CHEBI:15378"/>
        <dbReference type="ChEBI" id="CHEBI:43474"/>
        <dbReference type="ChEBI" id="CHEBI:46911"/>
        <dbReference type="ChEBI" id="CHEBI:57743"/>
        <dbReference type="ChEBI" id="CHEBI:58228"/>
        <dbReference type="EC" id="2.1.3.3"/>
    </reaction>
</comment>
<dbReference type="Pfam" id="PF02729">
    <property type="entry name" value="OTCace_N"/>
    <property type="match status" value="1"/>
</dbReference>
<sequence length="820" mass="92648">MSQDSTHGQANPHVDPEHVSVHTVHTEASSYVPQQQQPQAEPQQVSEQFASQNPNMTIPMFQSQMVVNMMQFFNQMDGAYVPPPPPPVHIISIEKLKRNGAQEFYGDQIANPLIAKRWQEHTVRVLENLKVPLDDWGQHAISLLQDAAYDWWKRVGANIPLPVPWAAFEPLFRAEYVPDHCVEAKYEEFSKFIQEKLTLPEYRQQFDGLGEFGKDLVNTMEKRCKRQVTFGRTDRRTQARSSPQHQACRPLLLSDGLNLPRVIVPRLRLTSRRGQHQVNSKDEHQLETLEHPVVVSNPLGHSLRLQHVYNQCPLMTQGKVFLADLIELPHKEFDVILGMDWLTKHQAIVERREQVVKLRADHGNEVIIQGELLPKVPKFISYIQAKRLIRRKCEAFLCTVKDMQKGTPNHKDIYVVCDFLNVFPEELPGLPPPREVEFSIDLVRGVPILKLKLKLGSSSTTMAAFTPYSSSTLLHLDTTSLSSRSSLSGPALRRSLCISAVPTALRRTITSQVKSDKKDFLHITDYDKATILKILDRAQEVKALLKSGDRSFQPFKGKSMAMIFAKPSMRTRVSFETGFFLLGGHAIYLGPDDIQMGKREETRDVARVLSRYNDIIMARVFGHQDILDLAKYATVPVVNGLTDYNHPCQIMADALTIIEHVGHLEGTKVVYVGDGNNIVHSWLLLAAVIPFHFVCACPKGFEPDQKTVEKAQRAGISKIEITNNPKEAVVGANVVYSDVWASMGQKEEAEYRRKVFQGFQIDEELMTLAGPKAYFMHCLPAERGVEVTDGVIEAPNSIVFPQAENRMHAQNAIMLHVLNA</sequence>
<keyword evidence="4" id="KW-0150">Chloroplast</keyword>
<protein>
    <recommendedName>
        <fullName evidence="3">ornithine carbamoyltransferase</fullName>
        <ecNumber evidence="3">2.1.3.3</ecNumber>
    </recommendedName>
</protein>
<feature type="domain" description="Aspartate/ornithine carbamoyltransferase carbamoyl-P binding" evidence="13">
    <location>
        <begin position="518"/>
        <end position="659"/>
    </location>
</feature>
<evidence type="ECO:0000256" key="7">
    <source>
        <dbReference type="ARBA" id="ARBA00022640"/>
    </source>
</evidence>
<evidence type="ECO:0000256" key="6">
    <source>
        <dbReference type="ARBA" id="ARBA00022605"/>
    </source>
</evidence>
<accession>A0A484MT40</accession>
<evidence type="ECO:0000256" key="2">
    <source>
        <dbReference type="ARBA" id="ARBA00007805"/>
    </source>
</evidence>
<dbReference type="InterPro" id="IPR002292">
    <property type="entry name" value="Orn/put_carbamltrans"/>
</dbReference>
<evidence type="ECO:0000256" key="1">
    <source>
        <dbReference type="ARBA" id="ARBA00004229"/>
    </source>
</evidence>
<reference evidence="15 16" key="1">
    <citation type="submission" date="2018-04" db="EMBL/GenBank/DDBJ databases">
        <authorList>
            <person name="Vogel A."/>
        </authorList>
    </citation>
    <scope>NUCLEOTIDE SEQUENCE [LARGE SCALE GENOMIC DNA]</scope>
</reference>
<dbReference type="FunFam" id="3.40.50.1370:FF:000008">
    <property type="entry name" value="Ornithine carbamoyltransferase"/>
    <property type="match status" value="1"/>
</dbReference>
<comment type="subcellular location">
    <subcellularLocation>
        <location evidence="1">Plastid</location>
        <location evidence="1">Chloroplast</location>
    </subcellularLocation>
</comment>
<keyword evidence="16" id="KW-1185">Reference proteome</keyword>
<name>A0A484MT40_9ASTE</name>
<evidence type="ECO:0000256" key="11">
    <source>
        <dbReference type="SAM" id="MobiDB-lite"/>
    </source>
</evidence>
<feature type="domain" description="Aspartate/ornithine carbamoyltransferase Asp/Orn-binding" evidence="12">
    <location>
        <begin position="665"/>
        <end position="816"/>
    </location>
</feature>
<evidence type="ECO:0000256" key="9">
    <source>
        <dbReference type="ARBA" id="ARBA00022946"/>
    </source>
</evidence>
<dbReference type="GO" id="GO:0004585">
    <property type="term" value="F:ornithine carbamoyltransferase activity"/>
    <property type="evidence" value="ECO:0007669"/>
    <property type="project" value="UniProtKB-EC"/>
</dbReference>
<comment type="similarity">
    <text evidence="2">Belongs to the aspartate/ornithine carbamoyltransferase superfamily. OTCase family.</text>
</comment>
<dbReference type="InterPro" id="IPR024904">
    <property type="entry name" value="OTCase_ArgI"/>
</dbReference>
<dbReference type="PANTHER" id="PTHR45753">
    <property type="entry name" value="ORNITHINE CARBAMOYLTRANSFERASE, MITOCHONDRIAL"/>
    <property type="match status" value="1"/>
</dbReference>
<dbReference type="PANTHER" id="PTHR45753:SF3">
    <property type="entry name" value="ORNITHINE TRANSCARBAMYLASE, MITOCHONDRIAL"/>
    <property type="match status" value="1"/>
</dbReference>
<dbReference type="AlphaFoldDB" id="A0A484MT40"/>
<dbReference type="Pfam" id="PF08284">
    <property type="entry name" value="RVP_2"/>
    <property type="match status" value="1"/>
</dbReference>
<dbReference type="GO" id="GO:0042450">
    <property type="term" value="P:L-arginine biosynthetic process via ornithine"/>
    <property type="evidence" value="ECO:0007669"/>
    <property type="project" value="TreeGrafter"/>
</dbReference>
<dbReference type="Gene3D" id="2.40.70.10">
    <property type="entry name" value="Acid Proteases"/>
    <property type="match status" value="1"/>
</dbReference>
<keyword evidence="7" id="KW-0934">Plastid</keyword>
<dbReference type="EC" id="2.1.3.3" evidence="3"/>
<dbReference type="NCBIfam" id="NF001986">
    <property type="entry name" value="PRK00779.1"/>
    <property type="match status" value="1"/>
</dbReference>
<dbReference type="InterPro" id="IPR021109">
    <property type="entry name" value="Peptidase_aspartic_dom_sf"/>
</dbReference>
<organism evidence="15 16">
    <name type="scientific">Cuscuta campestris</name>
    <dbReference type="NCBI Taxonomy" id="132261"/>
    <lineage>
        <taxon>Eukaryota</taxon>
        <taxon>Viridiplantae</taxon>
        <taxon>Streptophyta</taxon>
        <taxon>Embryophyta</taxon>
        <taxon>Tracheophyta</taxon>
        <taxon>Spermatophyta</taxon>
        <taxon>Magnoliopsida</taxon>
        <taxon>eudicotyledons</taxon>
        <taxon>Gunneridae</taxon>
        <taxon>Pentapetalae</taxon>
        <taxon>asterids</taxon>
        <taxon>lamiids</taxon>
        <taxon>Solanales</taxon>
        <taxon>Convolvulaceae</taxon>
        <taxon>Cuscuteae</taxon>
        <taxon>Cuscuta</taxon>
        <taxon>Cuscuta subgen. Grammica</taxon>
        <taxon>Cuscuta sect. Cleistogrammica</taxon>
    </lineage>
</organism>
<evidence type="ECO:0000313" key="15">
    <source>
        <dbReference type="EMBL" id="VFQ92112.1"/>
    </source>
</evidence>
<evidence type="ECO:0000259" key="13">
    <source>
        <dbReference type="Pfam" id="PF02729"/>
    </source>
</evidence>
<feature type="region of interest" description="Disordered" evidence="11">
    <location>
        <begin position="22"/>
        <end position="48"/>
    </location>
</feature>
<keyword evidence="6" id="KW-0028">Amino-acid biosynthesis</keyword>
<dbReference type="EMBL" id="OOIL02004480">
    <property type="protein sequence ID" value="VFQ92112.1"/>
    <property type="molecule type" value="Genomic_DNA"/>
</dbReference>
<evidence type="ECO:0000259" key="14">
    <source>
        <dbReference type="Pfam" id="PF03732"/>
    </source>
</evidence>
<dbReference type="OrthoDB" id="10252326at2759"/>
<dbReference type="PRINTS" id="PR00102">
    <property type="entry name" value="OTCASE"/>
</dbReference>
<dbReference type="HAMAP" id="MF_01109">
    <property type="entry name" value="OTCase"/>
    <property type="match status" value="1"/>
</dbReference>
<feature type="compositionally biased region" description="Low complexity" evidence="11">
    <location>
        <begin position="28"/>
        <end position="48"/>
    </location>
</feature>
<proteinExistence type="inferred from homology"/>
<dbReference type="Pfam" id="PF00185">
    <property type="entry name" value="OTCace"/>
    <property type="match status" value="1"/>
</dbReference>
<dbReference type="SUPFAM" id="SSF53671">
    <property type="entry name" value="Aspartate/ornithine carbamoyltransferase"/>
    <property type="match status" value="1"/>
</dbReference>
<dbReference type="GO" id="GO:0016597">
    <property type="term" value="F:amino acid binding"/>
    <property type="evidence" value="ECO:0007669"/>
    <property type="project" value="InterPro"/>
</dbReference>
<evidence type="ECO:0000256" key="3">
    <source>
        <dbReference type="ARBA" id="ARBA00013007"/>
    </source>
</evidence>
<feature type="domain" description="Retrotransposon gag" evidence="14">
    <location>
        <begin position="140"/>
        <end position="211"/>
    </location>
</feature>
<gene>
    <name evidence="15" type="ORF">CCAM_LOCUS33888</name>
</gene>
<dbReference type="NCBIfam" id="TIGR00658">
    <property type="entry name" value="orni_carb_tr"/>
    <property type="match status" value="1"/>
</dbReference>
<keyword evidence="9" id="KW-0809">Transit peptide</keyword>
<dbReference type="GO" id="GO:0019240">
    <property type="term" value="P:citrulline biosynthetic process"/>
    <property type="evidence" value="ECO:0007669"/>
    <property type="project" value="TreeGrafter"/>
</dbReference>
<evidence type="ECO:0000256" key="10">
    <source>
        <dbReference type="ARBA" id="ARBA00048772"/>
    </source>
</evidence>